<dbReference type="GO" id="GO:0005634">
    <property type="term" value="C:nucleus"/>
    <property type="evidence" value="ECO:0007669"/>
    <property type="project" value="TreeGrafter"/>
</dbReference>
<comment type="caution">
    <text evidence="2">The sequence shown here is derived from an EMBL/GenBank/DDBJ whole genome shotgun (WGS) entry which is preliminary data.</text>
</comment>
<dbReference type="PANTHER" id="PTHR13621">
    <property type="entry name" value="PROLINE-RICH PROTEIN PRCC"/>
    <property type="match status" value="1"/>
</dbReference>
<dbReference type="Proteomes" id="UP000288859">
    <property type="component" value="Unassembled WGS sequence"/>
</dbReference>
<dbReference type="InterPro" id="IPR018800">
    <property type="entry name" value="PRCC"/>
</dbReference>
<dbReference type="Pfam" id="PF10253">
    <property type="entry name" value="PRCC"/>
    <property type="match status" value="1"/>
</dbReference>
<dbReference type="OrthoDB" id="2555634at2759"/>
<accession>A0A438NF46</accession>
<feature type="region of interest" description="Disordered" evidence="1">
    <location>
        <begin position="1"/>
        <end position="223"/>
    </location>
</feature>
<proteinExistence type="predicted"/>
<gene>
    <name evidence="2" type="ORF">B0A52_01481</name>
</gene>
<sequence length="425" mass="45499">MVLVGYSDSEGSDDESPPSKAATSTTTKPPPPTTTSNPTFSVNKANPRKIQVRLQDISETNGHSEDEPAPKRPRIGASAFSGFNSFLPPPKRDADAKIPSKPSTRKVFSLKTGAEPGFSRESDAELRNAFAERDANAENTTNGGHDDTIPSAPKTNQPSTIDPVIKGNPFMFKPLSVARGNKKKKSAYASSIPVKDSNSFNTLPAQPPSAADAPEDAHPAPAPKKVSLFSINHNLDSGPDPVSEDLDEDAALDTAVDEFAPDDQVHATTTQNTTTNGPQSLDSIASDLNLSEADRRQLFGRRGQPTGSAINVVNFNTDQEYAANEVLRASGEQIQHNPVRGIAPGKHSLKQLVNAAVGQKEALEESFATGRRNKKEAGNPLGYLIPEVPRDIRVNSNGLKAELGPELTVMKVLQFRGTVQQPELF</sequence>
<feature type="compositionally biased region" description="Basic and acidic residues" evidence="1">
    <location>
        <begin position="118"/>
        <end position="136"/>
    </location>
</feature>
<protein>
    <submittedName>
        <fullName evidence="2">Uncharacterized protein</fullName>
    </submittedName>
</protein>
<dbReference type="VEuPathDB" id="FungiDB:PV10_07423"/>
<name>A0A438NF46_EXOME</name>
<evidence type="ECO:0000313" key="3">
    <source>
        <dbReference type="Proteomes" id="UP000288859"/>
    </source>
</evidence>
<dbReference type="EMBL" id="NAJM01000004">
    <property type="protein sequence ID" value="RVX74356.1"/>
    <property type="molecule type" value="Genomic_DNA"/>
</dbReference>
<evidence type="ECO:0000313" key="2">
    <source>
        <dbReference type="EMBL" id="RVX74356.1"/>
    </source>
</evidence>
<organism evidence="2 3">
    <name type="scientific">Exophiala mesophila</name>
    <name type="common">Black yeast-like fungus</name>
    <dbReference type="NCBI Taxonomy" id="212818"/>
    <lineage>
        <taxon>Eukaryota</taxon>
        <taxon>Fungi</taxon>
        <taxon>Dikarya</taxon>
        <taxon>Ascomycota</taxon>
        <taxon>Pezizomycotina</taxon>
        <taxon>Eurotiomycetes</taxon>
        <taxon>Chaetothyriomycetidae</taxon>
        <taxon>Chaetothyriales</taxon>
        <taxon>Herpotrichiellaceae</taxon>
        <taxon>Exophiala</taxon>
    </lineage>
</organism>
<feature type="compositionally biased region" description="Low complexity" evidence="1">
    <location>
        <begin position="18"/>
        <end position="27"/>
    </location>
</feature>
<evidence type="ECO:0000256" key="1">
    <source>
        <dbReference type="SAM" id="MobiDB-lite"/>
    </source>
</evidence>
<reference evidence="2 3" key="1">
    <citation type="submission" date="2017-03" db="EMBL/GenBank/DDBJ databases">
        <title>Genomes of endolithic fungi from Antarctica.</title>
        <authorList>
            <person name="Coleine C."/>
            <person name="Masonjones S."/>
            <person name="Stajich J.E."/>
        </authorList>
    </citation>
    <scope>NUCLEOTIDE SEQUENCE [LARGE SCALE GENOMIC DNA]</scope>
    <source>
        <strain evidence="2 3">CCFEE 6314</strain>
    </source>
</reference>
<dbReference type="PANTHER" id="PTHR13621:SF2">
    <property type="entry name" value="PROLINE-RICH PROTEIN PRCC"/>
    <property type="match status" value="1"/>
</dbReference>
<dbReference type="AlphaFoldDB" id="A0A438NF46"/>